<evidence type="ECO:0008006" key="6">
    <source>
        <dbReference type="Google" id="ProtNLM"/>
    </source>
</evidence>
<dbReference type="Proteomes" id="UP000782241">
    <property type="component" value="Unassembled WGS sequence"/>
</dbReference>
<keyword evidence="3" id="KW-0560">Oxidoreductase</keyword>
<evidence type="ECO:0000256" key="3">
    <source>
        <dbReference type="ARBA" id="ARBA00023002"/>
    </source>
</evidence>
<comment type="caution">
    <text evidence="4">The sequence shown here is derived from an EMBL/GenBank/DDBJ whole genome shotgun (WGS) entry which is preliminary data.</text>
</comment>
<evidence type="ECO:0000256" key="2">
    <source>
        <dbReference type="ARBA" id="ARBA00022857"/>
    </source>
</evidence>
<dbReference type="EMBL" id="JAGPUO010000032">
    <property type="protein sequence ID" value="KAG5655247.1"/>
    <property type="molecule type" value="Genomic_DNA"/>
</dbReference>
<name>A0A9P7GR28_9HYPO</name>
<keyword evidence="2" id="KW-0521">NADP</keyword>
<dbReference type="AlphaFoldDB" id="A0A9P7GR28"/>
<organism evidence="4 5">
    <name type="scientific">Fusarium avenaceum</name>
    <dbReference type="NCBI Taxonomy" id="40199"/>
    <lineage>
        <taxon>Eukaryota</taxon>
        <taxon>Fungi</taxon>
        <taxon>Dikarya</taxon>
        <taxon>Ascomycota</taxon>
        <taxon>Pezizomycotina</taxon>
        <taxon>Sordariomycetes</taxon>
        <taxon>Hypocreomycetidae</taxon>
        <taxon>Hypocreales</taxon>
        <taxon>Nectriaceae</taxon>
        <taxon>Fusarium</taxon>
        <taxon>Fusarium tricinctum species complex</taxon>
    </lineage>
</organism>
<keyword evidence="5" id="KW-1185">Reference proteome</keyword>
<gene>
    <name evidence="4" type="ORF">KAF25_002000</name>
</gene>
<sequence length="338" mass="37421">MSFTPQSLPDLSGQVYIVTGGNAGIGFNTVLDLAAHNAKVYMGARSEEKANAAIVEIKRQYPNVDISVLIMDMMNLKTVKAAADEFARQVHQNNQRPLRLNNAGIMATPYKESVDHYEAQFQVSYNSRKAMNWANTCLHAAQTNYLSHWLFTYSLLPILTQSARSTSSGTVRIVNVSSDGHLLFSPSAGIDFNDINQTKGSAFSRYGMSKLANILHAKELHRRYGPSPQNEAQEEIWTASLHPGTIDTGLGSNATGSWVWQALVPVMRLFRLYSPLETAAYTSLFAIAGPDFHRDMSGEYLKPVGIVGKTTPTAQDPKLAQELWDWTENEMRSKGFIV</sequence>
<accession>A0A9P7GR28</accession>
<dbReference type="GO" id="GO:0016491">
    <property type="term" value="F:oxidoreductase activity"/>
    <property type="evidence" value="ECO:0007669"/>
    <property type="project" value="UniProtKB-KW"/>
</dbReference>
<dbReference type="Gene3D" id="3.40.50.720">
    <property type="entry name" value="NAD(P)-binding Rossmann-like Domain"/>
    <property type="match status" value="1"/>
</dbReference>
<dbReference type="InterPro" id="IPR036291">
    <property type="entry name" value="NAD(P)-bd_dom_sf"/>
</dbReference>
<comment type="similarity">
    <text evidence="1">Belongs to the short-chain dehydrogenases/reductases (SDR) family.</text>
</comment>
<evidence type="ECO:0000313" key="4">
    <source>
        <dbReference type="EMBL" id="KAG5655247.1"/>
    </source>
</evidence>
<evidence type="ECO:0000256" key="1">
    <source>
        <dbReference type="ARBA" id="ARBA00006484"/>
    </source>
</evidence>
<evidence type="ECO:0000313" key="5">
    <source>
        <dbReference type="Proteomes" id="UP000782241"/>
    </source>
</evidence>
<reference evidence="4" key="1">
    <citation type="submission" date="2021-04" db="EMBL/GenBank/DDBJ databases">
        <title>Draft genome of Fusarium avenaceum strain F156N33, isolated from an atmospheric sample in Virginia.</title>
        <authorList>
            <person name="Yang S."/>
            <person name="Vinatzer B.A."/>
            <person name="Coleman J."/>
        </authorList>
    </citation>
    <scope>NUCLEOTIDE SEQUENCE</scope>
    <source>
        <strain evidence="4">F156N33</strain>
    </source>
</reference>
<dbReference type="PANTHER" id="PTHR24320:SF282">
    <property type="entry name" value="WW DOMAIN-CONTAINING OXIDOREDUCTASE"/>
    <property type="match status" value="1"/>
</dbReference>
<protein>
    <recommendedName>
        <fullName evidence="6">Reductase</fullName>
    </recommendedName>
</protein>
<dbReference type="InterPro" id="IPR002347">
    <property type="entry name" value="SDR_fam"/>
</dbReference>
<dbReference type="PANTHER" id="PTHR24320">
    <property type="entry name" value="RETINOL DEHYDROGENASE"/>
    <property type="match status" value="1"/>
</dbReference>
<dbReference type="Pfam" id="PF00106">
    <property type="entry name" value="adh_short"/>
    <property type="match status" value="1"/>
</dbReference>
<dbReference type="SUPFAM" id="SSF51735">
    <property type="entry name" value="NAD(P)-binding Rossmann-fold domains"/>
    <property type="match status" value="1"/>
</dbReference>
<proteinExistence type="inferred from homology"/>